<name>A0A1V8YJB4_9ENTE</name>
<evidence type="ECO:0000313" key="2">
    <source>
        <dbReference type="EMBL" id="OQO69576.1"/>
    </source>
</evidence>
<dbReference type="EMBL" id="MJEA01000010">
    <property type="protein sequence ID" value="OQO69576.1"/>
    <property type="molecule type" value="Genomic_DNA"/>
</dbReference>
<dbReference type="AlphaFoldDB" id="A0A1V8YJB4"/>
<sequence>MDNGLKRMERRTMKHFKSISLFLIFTWAILGCVTSAQSVQASVTNEVGITFVESEEEVPKEENVSKGSSSENKLFPTTGEDINFYLQLGGIIILISCIFIYFYLITEISFSE</sequence>
<comment type="caution">
    <text evidence="2">The sequence shown here is derived from an EMBL/GenBank/DDBJ whole genome shotgun (WGS) entry which is preliminary data.</text>
</comment>
<reference evidence="2 3" key="1">
    <citation type="journal article" date="2017" name="BMC Microbiol.">
        <title>Comparative genomics of Enterococcus spp. isolated from bovine feces.</title>
        <authorList>
            <person name="Beukers A.G."/>
            <person name="Zaheer R."/>
            <person name="Goji N."/>
            <person name="Amoako K.K."/>
            <person name="Chaves A.V."/>
            <person name="Ward M.P."/>
            <person name="McAllister T.A."/>
        </authorList>
    </citation>
    <scope>NUCLEOTIDE SEQUENCE [LARGE SCALE GENOMIC DNA]</scope>
    <source>
        <strain evidence="2 3">F1129D 143</strain>
    </source>
</reference>
<evidence type="ECO:0000313" key="3">
    <source>
        <dbReference type="Proteomes" id="UP000192477"/>
    </source>
</evidence>
<dbReference type="STRING" id="112904.BH747_09910"/>
<evidence type="ECO:0008006" key="4">
    <source>
        <dbReference type="Google" id="ProtNLM"/>
    </source>
</evidence>
<dbReference type="Proteomes" id="UP000192477">
    <property type="component" value="Unassembled WGS sequence"/>
</dbReference>
<keyword evidence="1" id="KW-0472">Membrane</keyword>
<accession>A0A1V8YJB4</accession>
<feature type="transmembrane region" description="Helical" evidence="1">
    <location>
        <begin position="84"/>
        <end position="104"/>
    </location>
</feature>
<protein>
    <recommendedName>
        <fullName evidence="4">Cell wall protein</fullName>
    </recommendedName>
</protein>
<keyword evidence="1" id="KW-1133">Transmembrane helix</keyword>
<dbReference type="PROSITE" id="PS51257">
    <property type="entry name" value="PROKAR_LIPOPROTEIN"/>
    <property type="match status" value="1"/>
</dbReference>
<evidence type="ECO:0000256" key="1">
    <source>
        <dbReference type="SAM" id="Phobius"/>
    </source>
</evidence>
<keyword evidence="1" id="KW-0812">Transmembrane</keyword>
<dbReference type="RefSeq" id="WP_081184276.1">
    <property type="nucleotide sequence ID" value="NZ_MJEA01000010.1"/>
</dbReference>
<organism evidence="2 3">
    <name type="scientific">Enterococcus villorum</name>
    <dbReference type="NCBI Taxonomy" id="112904"/>
    <lineage>
        <taxon>Bacteria</taxon>
        <taxon>Bacillati</taxon>
        <taxon>Bacillota</taxon>
        <taxon>Bacilli</taxon>
        <taxon>Lactobacillales</taxon>
        <taxon>Enterococcaceae</taxon>
        <taxon>Enterococcus</taxon>
    </lineage>
</organism>
<gene>
    <name evidence="2" type="ORF">BH747_09910</name>
</gene>
<proteinExistence type="predicted"/>